<evidence type="ECO:0000256" key="2">
    <source>
        <dbReference type="ARBA" id="ARBA00022473"/>
    </source>
</evidence>
<evidence type="ECO:0000313" key="11">
    <source>
        <dbReference type="EMBL" id="OXU24926.1"/>
    </source>
</evidence>
<comment type="similarity">
    <text evidence="7">Belongs to the argonaute family. Piwi subfamily.</text>
</comment>
<keyword evidence="12" id="KW-1185">Reference proteome</keyword>
<keyword evidence="5" id="KW-0694">RNA-binding</keyword>
<evidence type="ECO:0000313" key="12">
    <source>
        <dbReference type="Proteomes" id="UP000215335"/>
    </source>
</evidence>
<dbReference type="InterPro" id="IPR036397">
    <property type="entry name" value="RNaseH_sf"/>
</dbReference>
<keyword evidence="4" id="KW-0221">Differentiation</keyword>
<dbReference type="PROSITE" id="PS50822">
    <property type="entry name" value="PIWI"/>
    <property type="match status" value="1"/>
</dbReference>
<dbReference type="InterPro" id="IPR012337">
    <property type="entry name" value="RNaseH-like_sf"/>
</dbReference>
<keyword evidence="2" id="KW-0217">Developmental protein</keyword>
<dbReference type="CDD" id="cd02845">
    <property type="entry name" value="PAZ_piwi_like"/>
    <property type="match status" value="1"/>
</dbReference>
<dbReference type="Pfam" id="PF02171">
    <property type="entry name" value="Piwi"/>
    <property type="match status" value="1"/>
</dbReference>
<name>A0A232F280_9HYME</name>
<dbReference type="EMBL" id="NNAY01001164">
    <property type="protein sequence ID" value="OXU24926.1"/>
    <property type="molecule type" value="Genomic_DNA"/>
</dbReference>
<dbReference type="FunFam" id="3.30.420.10:FF:000014">
    <property type="entry name" value="Piwi-like RNA-mediated gene silencing 1"/>
    <property type="match status" value="1"/>
</dbReference>
<dbReference type="FunFam" id="2.170.260.10:FF:000003">
    <property type="entry name" value="Piwi-like RNA-mediated gene silencing 2"/>
    <property type="match status" value="1"/>
</dbReference>
<dbReference type="PROSITE" id="PS50821">
    <property type="entry name" value="PAZ"/>
    <property type="match status" value="1"/>
</dbReference>
<comment type="subcellular location">
    <subcellularLocation>
        <location evidence="1">Cytoplasm</location>
    </subcellularLocation>
</comment>
<dbReference type="SMART" id="SM00950">
    <property type="entry name" value="Piwi"/>
    <property type="match status" value="1"/>
</dbReference>
<feature type="domain" description="Piwi" evidence="10">
    <location>
        <begin position="634"/>
        <end position="927"/>
    </location>
</feature>
<dbReference type="OrthoDB" id="445936at2759"/>
<dbReference type="GO" id="GO:0030154">
    <property type="term" value="P:cell differentiation"/>
    <property type="evidence" value="ECO:0007669"/>
    <property type="project" value="UniProtKB-KW"/>
</dbReference>
<feature type="region of interest" description="Disordered" evidence="8">
    <location>
        <begin position="1"/>
        <end position="101"/>
    </location>
</feature>
<dbReference type="PANTHER" id="PTHR22891">
    <property type="entry name" value="EUKARYOTIC TRANSLATION INITIATION FACTOR 2C"/>
    <property type="match status" value="1"/>
</dbReference>
<proteinExistence type="inferred from homology"/>
<dbReference type="SMART" id="SM00949">
    <property type="entry name" value="PAZ"/>
    <property type="match status" value="1"/>
</dbReference>
<protein>
    <recommendedName>
        <fullName evidence="13">Piwi domain-containing protein</fullName>
    </recommendedName>
</protein>
<comment type="caution">
    <text evidence="11">The sequence shown here is derived from an EMBL/GenBank/DDBJ whole genome shotgun (WGS) entry which is preliminary data.</text>
</comment>
<accession>A0A232F280</accession>
<dbReference type="GO" id="GO:0140965">
    <property type="term" value="P:secondary piRNA processing"/>
    <property type="evidence" value="ECO:0007669"/>
    <property type="project" value="UniProtKB-ARBA"/>
</dbReference>
<sequence length="943" mass="106374">MAGRGAGRGNLVEMIRKKMEEEKRLREEQERERQEMQQKQLEDKLKQEAAVALQPSATTGVGRGRGSLLEKLRSKMTPGVDTSTPTPPTTASVTSVQTTSTLTTGRAALLTDSSSPVLSTTASVTSIQTTSTSTTGRGSFLGTLKKKTESDALETSGEQTGVIGKLSSLSLEETKSSLTEEEIVSRQGSSGKTISLTANYINLKVNKDKGMFQYEVKFSPDVDSRSLRYKLLNQHLNDLGNVKTFDGTVLYLPIKLPNNRQTYESVHPIDNSIVTLTVIFQKKQAMTQNIAFFNNLMNRVMKALTLVKIGKHDFNPTCAHQIPQHRLEVWPGYVTAINELEGGLKLNLDATHRVMRLDTVRDLMTDMYHKNPNNFKNAVANEIIGTSVLTRYNNRTYKIDDIDWDKNPMLKFERKDEEISLFDYYKHHYNITIQDLKQPLLVHRSKEKKTTGETVEKVSLLIPELCFLAGITDSIRSDFRITKDLSQVTKVSPEQRRQVIRKFIQQVNGNEVTKKLLADWGLEIDNDTLDLTGRVLDPEELVFGNDYKTISPNADWGKVATNSKVLRTPNMPDWAVLCTQKNQRNCNDFVETLKGVCQKVNIRIGDPRLIFLRDDSTETYVSELRKVLKNRLNMVVIIFPALRQDKYSAVKKICCVETPVPSQVIISKTIAKPDKIKSVTEKIALQINCKLGGALWALKNPFTNAMVCGIDVFHAGVGQGSKGSVAAFIASLDKMLTSWHSRVCLQAPHQELVDLLSQCLVSAINVYRERNGQYPDRIFIYRDGVGDGQLETVKNYEVRQFLNTCARLDPAYKPKLSVIIVQKRVNTRIFEKKRQLGNPPPGTVVDSTITRRFLYDFYLVPQLVRQGTVTPTHYIVLHDGGDVKTDHMQRFTYKLCHLYYNWPGTIRVPAPCQYAHKLAYLVGQSIKSEPSHELNNLLYYLGI</sequence>
<dbReference type="SUPFAM" id="SSF101690">
    <property type="entry name" value="PAZ domain"/>
    <property type="match status" value="1"/>
</dbReference>
<feature type="domain" description="PAZ" evidence="9">
    <location>
        <begin position="359"/>
        <end position="470"/>
    </location>
</feature>
<dbReference type="InterPro" id="IPR003165">
    <property type="entry name" value="Piwi"/>
</dbReference>
<feature type="compositionally biased region" description="Low complexity" evidence="8">
    <location>
        <begin position="77"/>
        <end position="101"/>
    </location>
</feature>
<reference evidence="11 12" key="1">
    <citation type="journal article" date="2017" name="Curr. Biol.">
        <title>The Evolution of Venom by Co-option of Single-Copy Genes.</title>
        <authorList>
            <person name="Martinson E.O."/>
            <person name="Mrinalini"/>
            <person name="Kelkar Y.D."/>
            <person name="Chang C.H."/>
            <person name="Werren J.H."/>
        </authorList>
    </citation>
    <scope>NUCLEOTIDE SEQUENCE [LARGE SCALE GENOMIC DNA]</scope>
    <source>
        <strain evidence="11 12">Alberta</strain>
        <tissue evidence="11">Whole body</tissue>
    </source>
</reference>
<dbReference type="GO" id="GO:0005737">
    <property type="term" value="C:cytoplasm"/>
    <property type="evidence" value="ECO:0007669"/>
    <property type="project" value="UniProtKB-SubCell"/>
</dbReference>
<evidence type="ECO:0000256" key="6">
    <source>
        <dbReference type="ARBA" id="ARBA00023158"/>
    </source>
</evidence>
<evidence type="ECO:0000259" key="9">
    <source>
        <dbReference type="PROSITE" id="PS50821"/>
    </source>
</evidence>
<evidence type="ECO:0000256" key="4">
    <source>
        <dbReference type="ARBA" id="ARBA00022782"/>
    </source>
</evidence>
<dbReference type="Pfam" id="PF23278">
    <property type="entry name" value="Piwi_N"/>
    <property type="match status" value="1"/>
</dbReference>
<keyword evidence="3" id="KW-0963">Cytoplasm</keyword>
<dbReference type="GO" id="GO:0003723">
    <property type="term" value="F:RNA binding"/>
    <property type="evidence" value="ECO:0007669"/>
    <property type="project" value="UniProtKB-KW"/>
</dbReference>
<feature type="compositionally biased region" description="Basic and acidic residues" evidence="8">
    <location>
        <begin position="14"/>
        <end position="47"/>
    </location>
</feature>
<dbReference type="InterPro" id="IPR003100">
    <property type="entry name" value="PAZ_dom"/>
</dbReference>
<evidence type="ECO:0000256" key="5">
    <source>
        <dbReference type="ARBA" id="ARBA00022884"/>
    </source>
</evidence>
<dbReference type="Gene3D" id="3.40.50.2300">
    <property type="match status" value="1"/>
</dbReference>
<organism evidence="11 12">
    <name type="scientific">Trichomalopsis sarcophagae</name>
    <dbReference type="NCBI Taxonomy" id="543379"/>
    <lineage>
        <taxon>Eukaryota</taxon>
        <taxon>Metazoa</taxon>
        <taxon>Ecdysozoa</taxon>
        <taxon>Arthropoda</taxon>
        <taxon>Hexapoda</taxon>
        <taxon>Insecta</taxon>
        <taxon>Pterygota</taxon>
        <taxon>Neoptera</taxon>
        <taxon>Endopterygota</taxon>
        <taxon>Hymenoptera</taxon>
        <taxon>Apocrita</taxon>
        <taxon>Proctotrupomorpha</taxon>
        <taxon>Chalcidoidea</taxon>
        <taxon>Pteromalidae</taxon>
        <taxon>Pteromalinae</taxon>
        <taxon>Trichomalopsis</taxon>
    </lineage>
</organism>
<dbReference type="Proteomes" id="UP000215335">
    <property type="component" value="Unassembled WGS sequence"/>
</dbReference>
<evidence type="ECO:0000256" key="1">
    <source>
        <dbReference type="ARBA" id="ARBA00004496"/>
    </source>
</evidence>
<dbReference type="CDD" id="cd04658">
    <property type="entry name" value="Piwi_piwi-like_Euk"/>
    <property type="match status" value="1"/>
</dbReference>
<gene>
    <name evidence="11" type="ORF">TSAR_002803</name>
</gene>
<dbReference type="Pfam" id="PF02170">
    <property type="entry name" value="PAZ"/>
    <property type="match status" value="1"/>
</dbReference>
<dbReference type="Gene3D" id="3.30.420.10">
    <property type="entry name" value="Ribonuclease H-like superfamily/Ribonuclease H"/>
    <property type="match status" value="1"/>
</dbReference>
<dbReference type="AlphaFoldDB" id="A0A232F280"/>
<evidence type="ECO:0008006" key="13">
    <source>
        <dbReference type="Google" id="ProtNLM"/>
    </source>
</evidence>
<evidence type="ECO:0000256" key="8">
    <source>
        <dbReference type="SAM" id="MobiDB-lite"/>
    </source>
</evidence>
<dbReference type="InterPro" id="IPR036085">
    <property type="entry name" value="PAZ_dom_sf"/>
</dbReference>
<evidence type="ECO:0000256" key="3">
    <source>
        <dbReference type="ARBA" id="ARBA00022490"/>
    </source>
</evidence>
<evidence type="ECO:0000259" key="10">
    <source>
        <dbReference type="PROSITE" id="PS50822"/>
    </source>
</evidence>
<dbReference type="STRING" id="543379.A0A232F280"/>
<dbReference type="SUPFAM" id="SSF53098">
    <property type="entry name" value="Ribonuclease H-like"/>
    <property type="match status" value="1"/>
</dbReference>
<dbReference type="Gene3D" id="2.170.260.10">
    <property type="entry name" value="paz domain"/>
    <property type="match status" value="1"/>
</dbReference>
<evidence type="ECO:0000256" key="7">
    <source>
        <dbReference type="ARBA" id="ARBA00038291"/>
    </source>
</evidence>
<keyword evidence="6" id="KW-0943">RNA-mediated gene silencing</keyword>